<organism evidence="11 12">
    <name type="scientific">Photobacterium gaetbulicola</name>
    <dbReference type="NCBI Taxonomy" id="1295392"/>
    <lineage>
        <taxon>Bacteria</taxon>
        <taxon>Pseudomonadati</taxon>
        <taxon>Pseudomonadota</taxon>
        <taxon>Gammaproteobacteria</taxon>
        <taxon>Vibrionales</taxon>
        <taxon>Vibrionaceae</taxon>
        <taxon>Photobacterium</taxon>
    </lineage>
</organism>
<feature type="domain" description="Sirohaem synthase dimerisation" evidence="9">
    <location>
        <begin position="151"/>
        <end position="205"/>
    </location>
</feature>
<dbReference type="GO" id="GO:0008168">
    <property type="term" value="F:methyltransferase activity"/>
    <property type="evidence" value="ECO:0007669"/>
    <property type="project" value="InterPro"/>
</dbReference>
<evidence type="ECO:0000313" key="12">
    <source>
        <dbReference type="Proteomes" id="UP000031278"/>
    </source>
</evidence>
<keyword evidence="6" id="KW-0627">Porphyrin biosynthesis</keyword>
<evidence type="ECO:0000256" key="1">
    <source>
        <dbReference type="ARBA" id="ARBA00005010"/>
    </source>
</evidence>
<keyword evidence="7" id="KW-0511">Multifunctional enzyme</keyword>
<comment type="caution">
    <text evidence="11">The sequence shown here is derived from an EMBL/GenBank/DDBJ whole genome shotgun (WGS) entry which is preliminary data.</text>
</comment>
<dbReference type="Pfam" id="PF10414">
    <property type="entry name" value="CysG_dimeriser"/>
    <property type="match status" value="1"/>
</dbReference>
<sequence>MDYFPIFLSVKQRKVTVIGGGEVACRKVDLLRKAGASITVVSPKLHSYLTQLTNTGHIDWKRKSYDKSDLEGSYQVWATTDDPALNHQVHHDATELGIWINVVDDKEYCDFITPSIIDRSPIQVAVSSGGASPVLVRYLREKLETQLPHNLSLLASYAGEQRNRIKQHFATVDERRKFWELFFRHSEVEQAKTEEELEQVFVKLLKHNQDSQGALYLIETGTDTEMLTLKALRLMQQAEFVLYPGNSDSFEGADDAFVDLCRRDADREPFSEETLKAQVQRLLNSGLRVCVLAPKAQAAHLLKPIQKDFNGIYIPCL</sequence>
<proteinExistence type="predicted"/>
<keyword evidence="4" id="KW-0520">NAD</keyword>
<accession>A0A0B9H604</accession>
<evidence type="ECO:0000259" key="9">
    <source>
        <dbReference type="Pfam" id="PF10414"/>
    </source>
</evidence>
<comment type="pathway">
    <text evidence="1">Porphyrin-containing compound metabolism; siroheme biosynthesis; sirohydrochlorin from precorrin-2: step 1/1.</text>
</comment>
<evidence type="ECO:0000256" key="6">
    <source>
        <dbReference type="ARBA" id="ARBA00023244"/>
    </source>
</evidence>
<name>A0A0B9H604_9GAMM</name>
<dbReference type="InterPro" id="IPR035996">
    <property type="entry name" value="4pyrrol_Methylase_sf"/>
</dbReference>
<evidence type="ECO:0000256" key="8">
    <source>
        <dbReference type="ARBA" id="ARBA00047561"/>
    </source>
</evidence>
<dbReference type="PANTHER" id="PTHR35330">
    <property type="entry name" value="SIROHEME BIOSYNTHESIS PROTEIN MET8"/>
    <property type="match status" value="1"/>
</dbReference>
<dbReference type="SUPFAM" id="SSF51735">
    <property type="entry name" value="NAD(P)-binding Rossmann-fold domains"/>
    <property type="match status" value="1"/>
</dbReference>
<dbReference type="SUPFAM" id="SSF53790">
    <property type="entry name" value="Tetrapyrrole methylase"/>
    <property type="match status" value="1"/>
</dbReference>
<dbReference type="InterPro" id="IPR006367">
    <property type="entry name" value="Sirohaem_synthase_N"/>
</dbReference>
<evidence type="ECO:0000256" key="4">
    <source>
        <dbReference type="ARBA" id="ARBA00023027"/>
    </source>
</evidence>
<comment type="catalytic activity">
    <reaction evidence="8">
        <text>precorrin-2 + NAD(+) = sirohydrochlorin + NADH + 2 H(+)</text>
        <dbReference type="Rhea" id="RHEA:15613"/>
        <dbReference type="ChEBI" id="CHEBI:15378"/>
        <dbReference type="ChEBI" id="CHEBI:57540"/>
        <dbReference type="ChEBI" id="CHEBI:57945"/>
        <dbReference type="ChEBI" id="CHEBI:58351"/>
        <dbReference type="ChEBI" id="CHEBI:58827"/>
        <dbReference type="EC" id="1.3.1.76"/>
    </reaction>
</comment>
<dbReference type="InterPro" id="IPR019478">
    <property type="entry name" value="Sirohaem_synthase_dimer_dom"/>
</dbReference>
<feature type="domain" description="Siroheme synthase central" evidence="10">
    <location>
        <begin position="119"/>
        <end position="145"/>
    </location>
</feature>
<dbReference type="EMBL" id="JWLZ01000101">
    <property type="protein sequence ID" value="KHT64317.1"/>
    <property type="molecule type" value="Genomic_DNA"/>
</dbReference>
<dbReference type="FunFam" id="3.30.160.110:FF:000001">
    <property type="entry name" value="Siroheme synthase"/>
    <property type="match status" value="1"/>
</dbReference>
<dbReference type="NCBIfam" id="TIGR01470">
    <property type="entry name" value="cysG_Nterm"/>
    <property type="match status" value="1"/>
</dbReference>
<evidence type="ECO:0000259" key="10">
    <source>
        <dbReference type="Pfam" id="PF14824"/>
    </source>
</evidence>
<dbReference type="InterPro" id="IPR036291">
    <property type="entry name" value="NAD(P)-bd_dom_sf"/>
</dbReference>
<dbReference type="Proteomes" id="UP000031278">
    <property type="component" value="Unassembled WGS sequence"/>
</dbReference>
<evidence type="ECO:0000256" key="5">
    <source>
        <dbReference type="ARBA" id="ARBA00023239"/>
    </source>
</evidence>
<dbReference type="SUPFAM" id="SSF75615">
    <property type="entry name" value="Siroheme synthase middle domains-like"/>
    <property type="match status" value="1"/>
</dbReference>
<dbReference type="GO" id="GO:0004325">
    <property type="term" value="F:ferrochelatase activity"/>
    <property type="evidence" value="ECO:0007669"/>
    <property type="project" value="InterPro"/>
</dbReference>
<dbReference type="InterPro" id="IPR037115">
    <property type="entry name" value="Sirohaem_synt_dimer_dom_sf"/>
</dbReference>
<dbReference type="GO" id="GO:0043115">
    <property type="term" value="F:precorrin-2 dehydrogenase activity"/>
    <property type="evidence" value="ECO:0007669"/>
    <property type="project" value="UniProtKB-EC"/>
</dbReference>
<evidence type="ECO:0000256" key="2">
    <source>
        <dbReference type="ARBA" id="ARBA00012400"/>
    </source>
</evidence>
<dbReference type="Gene3D" id="3.40.1010.10">
    <property type="entry name" value="Cobalt-precorrin-4 Transmethylase, Domain 1"/>
    <property type="match status" value="1"/>
</dbReference>
<dbReference type="UniPathway" id="UPA00262">
    <property type="reaction ID" value="UER00222"/>
</dbReference>
<dbReference type="PANTHER" id="PTHR35330:SF1">
    <property type="entry name" value="SIROHEME BIOSYNTHESIS PROTEIN MET8"/>
    <property type="match status" value="1"/>
</dbReference>
<dbReference type="InterPro" id="IPR028161">
    <property type="entry name" value="Met8-like"/>
</dbReference>
<dbReference type="RefSeq" id="WP_039460162.1">
    <property type="nucleotide sequence ID" value="NZ_JWLZ01000101.1"/>
</dbReference>
<dbReference type="EC" id="1.3.1.76" evidence="2"/>
<evidence type="ECO:0000256" key="7">
    <source>
        <dbReference type="ARBA" id="ARBA00023268"/>
    </source>
</evidence>
<dbReference type="Pfam" id="PF13241">
    <property type="entry name" value="NAD_binding_7"/>
    <property type="match status" value="1"/>
</dbReference>
<dbReference type="Gene3D" id="1.10.8.210">
    <property type="entry name" value="Sirohaem synthase, dimerisation domain"/>
    <property type="match status" value="1"/>
</dbReference>
<dbReference type="GO" id="GO:0019354">
    <property type="term" value="P:siroheme biosynthetic process"/>
    <property type="evidence" value="ECO:0007669"/>
    <property type="project" value="UniProtKB-UniPathway"/>
</dbReference>
<dbReference type="InterPro" id="IPR014777">
    <property type="entry name" value="4pyrrole_Mease_sub1"/>
</dbReference>
<gene>
    <name evidence="11" type="ORF">RJ45_07230</name>
</gene>
<protein>
    <recommendedName>
        <fullName evidence="2">precorrin-2 dehydrogenase</fullName>
        <ecNumber evidence="2">1.3.1.76</ecNumber>
    </recommendedName>
</protein>
<dbReference type="Gene3D" id="3.30.160.110">
    <property type="entry name" value="Siroheme synthase, domain 2"/>
    <property type="match status" value="1"/>
</dbReference>
<dbReference type="Pfam" id="PF14824">
    <property type="entry name" value="Sirohm_synth_M"/>
    <property type="match status" value="1"/>
</dbReference>
<reference evidence="11 12" key="1">
    <citation type="submission" date="2014-12" db="EMBL/GenBank/DDBJ databases">
        <title>Genome sequencing of Photobacterium gaetbulicola AD005a.</title>
        <authorList>
            <person name="Adrian T.G.S."/>
            <person name="Chan K.G."/>
        </authorList>
    </citation>
    <scope>NUCLEOTIDE SEQUENCE [LARGE SCALE GENOMIC DNA]</scope>
    <source>
        <strain evidence="11 12">AD005a</strain>
    </source>
</reference>
<evidence type="ECO:0000256" key="3">
    <source>
        <dbReference type="ARBA" id="ARBA00023002"/>
    </source>
</evidence>
<keyword evidence="3" id="KW-0560">Oxidoreductase</keyword>
<keyword evidence="5" id="KW-0456">Lyase</keyword>
<dbReference type="Gene3D" id="3.40.50.720">
    <property type="entry name" value="NAD(P)-binding Rossmann-like Domain"/>
    <property type="match status" value="1"/>
</dbReference>
<evidence type="ECO:0000313" key="11">
    <source>
        <dbReference type="EMBL" id="KHT64317.1"/>
    </source>
</evidence>
<dbReference type="InterPro" id="IPR028281">
    <property type="entry name" value="Sirohaem_synthase_central"/>
</dbReference>
<dbReference type="AlphaFoldDB" id="A0A0B9H604"/>